<feature type="transmembrane region" description="Helical" evidence="7">
    <location>
        <begin position="104"/>
        <end position="125"/>
    </location>
</feature>
<comment type="subcellular location">
    <subcellularLocation>
        <location evidence="1 7">Cell membrane</location>
        <topology evidence="1 7">Multi-pass membrane protein</topology>
    </subcellularLocation>
</comment>
<dbReference type="PANTHER" id="PTHR43744">
    <property type="entry name" value="ABC TRANSPORTER PERMEASE PROTEIN MG189-RELATED-RELATED"/>
    <property type="match status" value="1"/>
</dbReference>
<dbReference type="EMBL" id="JBEPSM010000001">
    <property type="protein sequence ID" value="MET4633480.1"/>
    <property type="molecule type" value="Genomic_DNA"/>
</dbReference>
<evidence type="ECO:0000256" key="3">
    <source>
        <dbReference type="ARBA" id="ARBA00022475"/>
    </source>
</evidence>
<protein>
    <submittedName>
        <fullName evidence="9">ABC-type glycerol-3-phosphate transport system permease component</fullName>
    </submittedName>
</protein>
<evidence type="ECO:0000259" key="8">
    <source>
        <dbReference type="PROSITE" id="PS50928"/>
    </source>
</evidence>
<accession>A0ABV2QWU0</accession>
<feature type="transmembrane region" description="Helical" evidence="7">
    <location>
        <begin position="137"/>
        <end position="158"/>
    </location>
</feature>
<feature type="transmembrane region" description="Helical" evidence="7">
    <location>
        <begin position="68"/>
        <end position="92"/>
    </location>
</feature>
<proteinExistence type="inferred from homology"/>
<comment type="similarity">
    <text evidence="7">Belongs to the binding-protein-dependent transport system permease family.</text>
</comment>
<dbReference type="Pfam" id="PF00528">
    <property type="entry name" value="BPD_transp_1"/>
    <property type="match status" value="1"/>
</dbReference>
<dbReference type="InterPro" id="IPR035906">
    <property type="entry name" value="MetI-like_sf"/>
</dbReference>
<dbReference type="RefSeq" id="WP_354549795.1">
    <property type="nucleotide sequence ID" value="NZ_JBEPSM010000001.1"/>
</dbReference>
<dbReference type="Gene3D" id="1.10.3720.10">
    <property type="entry name" value="MetI-like"/>
    <property type="match status" value="1"/>
</dbReference>
<dbReference type="PANTHER" id="PTHR43744:SF12">
    <property type="entry name" value="ABC TRANSPORTER PERMEASE PROTEIN MG189-RELATED"/>
    <property type="match status" value="1"/>
</dbReference>
<keyword evidence="3" id="KW-1003">Cell membrane</keyword>
<keyword evidence="10" id="KW-1185">Reference proteome</keyword>
<dbReference type="PROSITE" id="PS50928">
    <property type="entry name" value="ABC_TM1"/>
    <property type="match status" value="1"/>
</dbReference>
<feature type="domain" description="ABC transmembrane type-1" evidence="8">
    <location>
        <begin position="69"/>
        <end position="258"/>
    </location>
</feature>
<comment type="caution">
    <text evidence="9">The sequence shown here is derived from an EMBL/GenBank/DDBJ whole genome shotgun (WGS) entry which is preliminary data.</text>
</comment>
<keyword evidence="2 7" id="KW-0813">Transport</keyword>
<evidence type="ECO:0000256" key="4">
    <source>
        <dbReference type="ARBA" id="ARBA00022692"/>
    </source>
</evidence>
<keyword evidence="6 7" id="KW-0472">Membrane</keyword>
<gene>
    <name evidence="9" type="ORF">ABIE08_001393</name>
</gene>
<evidence type="ECO:0000256" key="5">
    <source>
        <dbReference type="ARBA" id="ARBA00022989"/>
    </source>
</evidence>
<evidence type="ECO:0000256" key="6">
    <source>
        <dbReference type="ARBA" id="ARBA00023136"/>
    </source>
</evidence>
<dbReference type="Proteomes" id="UP001549321">
    <property type="component" value="Unassembled WGS sequence"/>
</dbReference>
<keyword evidence="5 7" id="KW-1133">Transmembrane helix</keyword>
<keyword evidence="4 7" id="KW-0812">Transmembrane</keyword>
<evidence type="ECO:0000313" key="10">
    <source>
        <dbReference type="Proteomes" id="UP001549321"/>
    </source>
</evidence>
<dbReference type="SUPFAM" id="SSF161098">
    <property type="entry name" value="MetI-like"/>
    <property type="match status" value="1"/>
</dbReference>
<name>A0ABV2QWU0_9HYPH</name>
<organism evidence="9 10">
    <name type="scientific">Kaistia defluvii</name>
    <dbReference type="NCBI Taxonomy" id="410841"/>
    <lineage>
        <taxon>Bacteria</taxon>
        <taxon>Pseudomonadati</taxon>
        <taxon>Pseudomonadota</taxon>
        <taxon>Alphaproteobacteria</taxon>
        <taxon>Hyphomicrobiales</taxon>
        <taxon>Kaistiaceae</taxon>
        <taxon>Kaistia</taxon>
    </lineage>
</organism>
<feature type="transmembrane region" description="Helical" evidence="7">
    <location>
        <begin position="241"/>
        <end position="263"/>
    </location>
</feature>
<dbReference type="InterPro" id="IPR000515">
    <property type="entry name" value="MetI-like"/>
</dbReference>
<evidence type="ECO:0000256" key="2">
    <source>
        <dbReference type="ARBA" id="ARBA00022448"/>
    </source>
</evidence>
<evidence type="ECO:0000256" key="1">
    <source>
        <dbReference type="ARBA" id="ARBA00004651"/>
    </source>
</evidence>
<reference evidence="9 10" key="1">
    <citation type="submission" date="2024-06" db="EMBL/GenBank/DDBJ databases">
        <title>Sorghum-associated microbial communities from plants grown in Nebraska, USA.</title>
        <authorList>
            <person name="Schachtman D."/>
        </authorList>
    </citation>
    <scope>NUCLEOTIDE SEQUENCE [LARGE SCALE GENOMIC DNA]</scope>
    <source>
        <strain evidence="9 10">3207</strain>
    </source>
</reference>
<sequence>MHRSQVERIAVLAFIAIFAVVALFPILWMLAASFKTDRELLDGSLWDFGSAGISNYVKAFQARPFLRYLVNSLLAAGVSVFVTLFLGVLAAYGFAKLRNRYTEMIWIAVLASIMIPIEAIVIPLFLQVHAFGWHDSYAGIVLPTALNAAGIFILRQAIQGIPNELLEAGRIDGASEFTILSRIIVPLLAPSIVVVAVLTFSLSWNNYLWPLIITSTDTLRTLPLGMAAFQMTLNTKYSEIMAVSTFGTIPMALLFIFLQRYFIDSAIGSGIK</sequence>
<dbReference type="CDD" id="cd06261">
    <property type="entry name" value="TM_PBP2"/>
    <property type="match status" value="1"/>
</dbReference>
<feature type="transmembrane region" description="Helical" evidence="7">
    <location>
        <begin position="9"/>
        <end position="31"/>
    </location>
</feature>
<evidence type="ECO:0000313" key="9">
    <source>
        <dbReference type="EMBL" id="MET4633480.1"/>
    </source>
</evidence>
<feature type="transmembrane region" description="Helical" evidence="7">
    <location>
        <begin position="179"/>
        <end position="201"/>
    </location>
</feature>
<evidence type="ECO:0000256" key="7">
    <source>
        <dbReference type="RuleBase" id="RU363032"/>
    </source>
</evidence>